<sequence>DSEPSENEPDDLYMPSPDQSLSNSPDIDRIINSICPSSSPRHMTPEKVSNEFDNVQLTTPPPSDIDMSDPEHFACNYVPQEVRKALAKLRSSNSSFERAMSQASSGDVHALSDSEDCDERWNVGTKRNQGCGRGRGLTLCLKVWNLPKGVRIPVLLNASGEPVGKEAGTLSTFLGALARDGILAPLTHQDWRRVPEKNKDVMYHIVKLKFDIAPAAEFWIMKCIGRKWKSWKALLKQKHYDTHETVEECLADQNPRVLKEQWQYLVAYWGTEKAKAVSSRNKACRANVTATHTAGTKSFARIIEEEKQKRPNNEEPTAADLFLLTHTHRNGKPMKKEKADIIARVREQSHKQAECSGSDSAAHKVGLESCSIGLRGKRGHRRKAVLQASFKEAEEAKRKAEDEAATLRKKMVAMEESQKKLQEDLANMKSTVSAMQKTTSTGDLSDGQTQNFPQVQNSRSAHEILQPYLDYSALYDPSASPSPRFR</sequence>
<evidence type="ECO:0000256" key="1">
    <source>
        <dbReference type="SAM" id="MobiDB-lite"/>
    </source>
</evidence>
<evidence type="ECO:0000313" key="3">
    <source>
        <dbReference type="Proteomes" id="UP000059680"/>
    </source>
</evidence>
<dbReference type="EMBL" id="AP014960">
    <property type="protein sequence ID" value="BAS90942.1"/>
    <property type="molecule type" value="Genomic_DNA"/>
</dbReference>
<proteinExistence type="predicted"/>
<dbReference type="PANTHER" id="PTHR33144">
    <property type="entry name" value="OS10G0409366 PROTEIN-RELATED"/>
    <property type="match status" value="1"/>
</dbReference>
<feature type="region of interest" description="Disordered" evidence="1">
    <location>
        <begin position="434"/>
        <end position="463"/>
    </location>
</feature>
<reference evidence="3" key="1">
    <citation type="journal article" date="2005" name="Nature">
        <title>The map-based sequence of the rice genome.</title>
        <authorList>
            <consortium name="International rice genome sequencing project (IRGSP)"/>
            <person name="Matsumoto T."/>
            <person name="Wu J."/>
            <person name="Kanamori H."/>
            <person name="Katayose Y."/>
            <person name="Fujisawa M."/>
            <person name="Namiki N."/>
            <person name="Mizuno H."/>
            <person name="Yamamoto K."/>
            <person name="Antonio B.A."/>
            <person name="Baba T."/>
            <person name="Sakata K."/>
            <person name="Nagamura Y."/>
            <person name="Aoki H."/>
            <person name="Arikawa K."/>
            <person name="Arita K."/>
            <person name="Bito T."/>
            <person name="Chiden Y."/>
            <person name="Fujitsuka N."/>
            <person name="Fukunaka R."/>
            <person name="Hamada M."/>
            <person name="Harada C."/>
            <person name="Hayashi A."/>
            <person name="Hijishita S."/>
            <person name="Honda M."/>
            <person name="Hosokawa S."/>
            <person name="Ichikawa Y."/>
            <person name="Idonuma A."/>
            <person name="Iijima M."/>
            <person name="Ikeda M."/>
            <person name="Ikeno M."/>
            <person name="Ito K."/>
            <person name="Ito S."/>
            <person name="Ito T."/>
            <person name="Ito Y."/>
            <person name="Ito Y."/>
            <person name="Iwabuchi A."/>
            <person name="Kamiya K."/>
            <person name="Karasawa W."/>
            <person name="Kurita K."/>
            <person name="Katagiri S."/>
            <person name="Kikuta A."/>
            <person name="Kobayashi H."/>
            <person name="Kobayashi N."/>
            <person name="Machita K."/>
            <person name="Maehara T."/>
            <person name="Masukawa M."/>
            <person name="Mizubayashi T."/>
            <person name="Mukai Y."/>
            <person name="Nagasaki H."/>
            <person name="Nagata Y."/>
            <person name="Naito S."/>
            <person name="Nakashima M."/>
            <person name="Nakama Y."/>
            <person name="Nakamichi Y."/>
            <person name="Nakamura M."/>
            <person name="Meguro A."/>
            <person name="Negishi M."/>
            <person name="Ohta I."/>
            <person name="Ohta T."/>
            <person name="Okamoto M."/>
            <person name="Ono N."/>
            <person name="Saji S."/>
            <person name="Sakaguchi M."/>
            <person name="Sakai K."/>
            <person name="Shibata M."/>
            <person name="Shimokawa T."/>
            <person name="Song J."/>
            <person name="Takazaki Y."/>
            <person name="Terasawa K."/>
            <person name="Tsugane M."/>
            <person name="Tsuji K."/>
            <person name="Ueda S."/>
            <person name="Waki K."/>
            <person name="Yamagata H."/>
            <person name="Yamamoto M."/>
            <person name="Yamamoto S."/>
            <person name="Yamane H."/>
            <person name="Yoshiki S."/>
            <person name="Yoshihara R."/>
            <person name="Yukawa K."/>
            <person name="Zhong H."/>
            <person name="Yano M."/>
            <person name="Yuan Q."/>
            <person name="Ouyang S."/>
            <person name="Liu J."/>
            <person name="Jones K.M."/>
            <person name="Gansberger K."/>
            <person name="Moffat K."/>
            <person name="Hill J."/>
            <person name="Bera J."/>
            <person name="Fadrosh D."/>
            <person name="Jin S."/>
            <person name="Johri S."/>
            <person name="Kim M."/>
            <person name="Overton L."/>
            <person name="Reardon M."/>
            <person name="Tsitrin T."/>
            <person name="Vuong H."/>
            <person name="Weaver B."/>
            <person name="Ciecko A."/>
            <person name="Tallon L."/>
            <person name="Jackson J."/>
            <person name="Pai G."/>
            <person name="Aken S.V."/>
            <person name="Utterback T."/>
            <person name="Reidmuller S."/>
            <person name="Feldblyum T."/>
            <person name="Hsiao J."/>
            <person name="Zismann V."/>
            <person name="Iobst S."/>
            <person name="de Vazeille A.R."/>
            <person name="Buell C.R."/>
            <person name="Ying K."/>
            <person name="Li Y."/>
            <person name="Lu T."/>
            <person name="Huang Y."/>
            <person name="Zhao Q."/>
            <person name="Feng Q."/>
            <person name="Zhang L."/>
            <person name="Zhu J."/>
            <person name="Weng Q."/>
            <person name="Mu J."/>
            <person name="Lu Y."/>
            <person name="Fan D."/>
            <person name="Liu Y."/>
            <person name="Guan J."/>
            <person name="Zhang Y."/>
            <person name="Yu S."/>
            <person name="Liu X."/>
            <person name="Zhang Y."/>
            <person name="Hong G."/>
            <person name="Han B."/>
            <person name="Choisne N."/>
            <person name="Demange N."/>
            <person name="Orjeda G."/>
            <person name="Samain S."/>
            <person name="Cattolico L."/>
            <person name="Pelletier E."/>
            <person name="Couloux A."/>
            <person name="Segurens B."/>
            <person name="Wincker P."/>
            <person name="D'Hont A."/>
            <person name="Scarpelli C."/>
            <person name="Weissenbach J."/>
            <person name="Salanoubat M."/>
            <person name="Quetier F."/>
            <person name="Yu Y."/>
            <person name="Kim H.R."/>
            <person name="Rambo T."/>
            <person name="Currie J."/>
            <person name="Collura K."/>
            <person name="Luo M."/>
            <person name="Yang T."/>
            <person name="Ammiraju J.S.S."/>
            <person name="Engler F."/>
            <person name="Soderlund C."/>
            <person name="Wing R.A."/>
            <person name="Palmer L.E."/>
            <person name="de la Bastide M."/>
            <person name="Spiegel L."/>
            <person name="Nascimento L."/>
            <person name="Zutavern T."/>
            <person name="O'Shaughnessy A."/>
            <person name="Dike S."/>
            <person name="Dedhia N."/>
            <person name="Preston R."/>
            <person name="Balija V."/>
            <person name="McCombie W.R."/>
            <person name="Chow T."/>
            <person name="Chen H."/>
            <person name="Chung M."/>
            <person name="Chen C."/>
            <person name="Shaw J."/>
            <person name="Wu H."/>
            <person name="Hsiao K."/>
            <person name="Chao Y."/>
            <person name="Chu M."/>
            <person name="Cheng C."/>
            <person name="Hour A."/>
            <person name="Lee P."/>
            <person name="Lin S."/>
            <person name="Lin Y."/>
            <person name="Liou J."/>
            <person name="Liu S."/>
            <person name="Hsing Y."/>
            <person name="Raghuvanshi S."/>
            <person name="Mohanty A."/>
            <person name="Bharti A.K."/>
            <person name="Gaur A."/>
            <person name="Gupta V."/>
            <person name="Kumar D."/>
            <person name="Ravi V."/>
            <person name="Vij S."/>
            <person name="Kapur A."/>
            <person name="Khurana P."/>
            <person name="Khurana P."/>
            <person name="Khurana J.P."/>
            <person name="Tyagi A.K."/>
            <person name="Gaikwad K."/>
            <person name="Singh A."/>
            <person name="Dalal V."/>
            <person name="Srivastava S."/>
            <person name="Dixit A."/>
            <person name="Pal A.K."/>
            <person name="Ghazi I.A."/>
            <person name="Yadav M."/>
            <person name="Pandit A."/>
            <person name="Bhargava A."/>
            <person name="Sureshbabu K."/>
            <person name="Batra K."/>
            <person name="Sharma T.R."/>
            <person name="Mohapatra T."/>
            <person name="Singh N.K."/>
            <person name="Messing J."/>
            <person name="Nelson A.B."/>
            <person name="Fuks G."/>
            <person name="Kavchok S."/>
            <person name="Keizer G."/>
            <person name="Linton E."/>
            <person name="Llaca V."/>
            <person name="Song R."/>
            <person name="Tanyolac B."/>
            <person name="Young S."/>
            <person name="Ho-Il K."/>
            <person name="Hahn J.H."/>
            <person name="Sangsakoo G."/>
            <person name="Vanavichit A."/>
            <person name="de Mattos Luiz.A.T."/>
            <person name="Zimmer P.D."/>
            <person name="Malone G."/>
            <person name="Dellagostin O."/>
            <person name="de Oliveira A.C."/>
            <person name="Bevan M."/>
            <person name="Bancroft I."/>
            <person name="Minx P."/>
            <person name="Cordum H."/>
            <person name="Wilson R."/>
            <person name="Cheng Z."/>
            <person name="Jin W."/>
            <person name="Jiang J."/>
            <person name="Leong S.A."/>
            <person name="Iwama H."/>
            <person name="Gojobori T."/>
            <person name="Itoh T."/>
            <person name="Niimura Y."/>
            <person name="Fujii Y."/>
            <person name="Habara T."/>
            <person name="Sakai H."/>
            <person name="Sato Y."/>
            <person name="Wilson G."/>
            <person name="Kumar K."/>
            <person name="McCouch S."/>
            <person name="Juretic N."/>
            <person name="Hoen D."/>
            <person name="Wright S."/>
            <person name="Bruskiewich R."/>
            <person name="Bureau T."/>
            <person name="Miyao A."/>
            <person name="Hirochika H."/>
            <person name="Nishikawa T."/>
            <person name="Kadowaki K."/>
            <person name="Sugiura M."/>
            <person name="Burr B."/>
            <person name="Sasaki T."/>
        </authorList>
    </citation>
    <scope>NUCLEOTIDE SEQUENCE [LARGE SCALE GENOMIC DNA]</scope>
    <source>
        <strain evidence="3">cv. Nipponbare</strain>
    </source>
</reference>
<dbReference type="PANTHER" id="PTHR33144:SF46">
    <property type="entry name" value="OS04G0610000 PROTEIN"/>
    <property type="match status" value="1"/>
</dbReference>
<dbReference type="Pfam" id="PF03004">
    <property type="entry name" value="Transposase_24"/>
    <property type="match status" value="1"/>
</dbReference>
<dbReference type="InterPro" id="IPR004252">
    <property type="entry name" value="Probable_transposase_24"/>
</dbReference>
<protein>
    <submittedName>
        <fullName evidence="2">Os04g0610000 protein</fullName>
    </submittedName>
</protein>
<keyword evidence="3" id="KW-1185">Reference proteome</keyword>
<dbReference type="Gramene" id="Os04t0610000-02">
    <property type="protein sequence ID" value="Os04t0610000-02"/>
    <property type="gene ID" value="Os04g0610000"/>
</dbReference>
<reference evidence="2 3" key="3">
    <citation type="journal article" date="2013" name="Rice">
        <title>Improvement of the Oryza sativa Nipponbare reference genome using next generation sequence and optical map data.</title>
        <authorList>
            <person name="Kawahara Y."/>
            <person name="de la Bastide M."/>
            <person name="Hamilton J.P."/>
            <person name="Kanamori H."/>
            <person name="McCombie W.R."/>
            <person name="Ouyang S."/>
            <person name="Schwartz D.C."/>
            <person name="Tanaka T."/>
            <person name="Wu J."/>
            <person name="Zhou S."/>
            <person name="Childs K.L."/>
            <person name="Davidson R.M."/>
            <person name="Lin H."/>
            <person name="Quesada-Ocampo L."/>
            <person name="Vaillancourt B."/>
            <person name="Sakai H."/>
            <person name="Lee S.S."/>
            <person name="Kim J."/>
            <person name="Numa H."/>
            <person name="Itoh T."/>
            <person name="Buell C.R."/>
            <person name="Matsumoto T."/>
        </authorList>
    </citation>
    <scope>NUCLEOTIDE SEQUENCE [LARGE SCALE GENOMIC DNA]</scope>
    <source>
        <strain evidence="3">cv. Nipponbare</strain>
    </source>
</reference>
<gene>
    <name evidence="2" type="ordered locus">Os04g0610000</name>
    <name evidence="2" type="ORF">OSNPB_040610000</name>
</gene>
<dbReference type="Proteomes" id="UP000059680">
    <property type="component" value="Chromosome 4"/>
</dbReference>
<accession>A0A0P0WES5</accession>
<feature type="non-terminal residue" evidence="2">
    <location>
        <position position="486"/>
    </location>
</feature>
<dbReference type="ExpressionAtlas" id="A0A0P0WES5">
    <property type="expression patterns" value="baseline and differential"/>
</dbReference>
<dbReference type="AlphaFoldDB" id="A0A0P0WES5"/>
<organism evidence="2 3">
    <name type="scientific">Oryza sativa subsp. japonica</name>
    <name type="common">Rice</name>
    <dbReference type="NCBI Taxonomy" id="39947"/>
    <lineage>
        <taxon>Eukaryota</taxon>
        <taxon>Viridiplantae</taxon>
        <taxon>Streptophyta</taxon>
        <taxon>Embryophyta</taxon>
        <taxon>Tracheophyta</taxon>
        <taxon>Spermatophyta</taxon>
        <taxon>Magnoliopsida</taxon>
        <taxon>Liliopsida</taxon>
        <taxon>Poales</taxon>
        <taxon>Poaceae</taxon>
        <taxon>BOP clade</taxon>
        <taxon>Oryzoideae</taxon>
        <taxon>Oryzeae</taxon>
        <taxon>Oryzinae</taxon>
        <taxon>Oryza</taxon>
        <taxon>Oryza sativa</taxon>
    </lineage>
</organism>
<evidence type="ECO:0000313" key="2">
    <source>
        <dbReference type="EMBL" id="BAS90942.1"/>
    </source>
</evidence>
<feature type="compositionally biased region" description="Acidic residues" evidence="1">
    <location>
        <begin position="1"/>
        <end position="11"/>
    </location>
</feature>
<feature type="compositionally biased region" description="Polar residues" evidence="1">
    <location>
        <begin position="434"/>
        <end position="459"/>
    </location>
</feature>
<reference evidence="2 3" key="2">
    <citation type="journal article" date="2013" name="Plant Cell Physiol.">
        <title>Rice Annotation Project Database (RAP-DB): an integrative and interactive database for rice genomics.</title>
        <authorList>
            <person name="Sakai H."/>
            <person name="Lee S.S."/>
            <person name="Tanaka T."/>
            <person name="Numa H."/>
            <person name="Kim J."/>
            <person name="Kawahara Y."/>
            <person name="Wakimoto H."/>
            <person name="Yang C.C."/>
            <person name="Iwamoto M."/>
            <person name="Abe T."/>
            <person name="Yamada Y."/>
            <person name="Muto A."/>
            <person name="Inokuchi H."/>
            <person name="Ikemura T."/>
            <person name="Matsumoto T."/>
            <person name="Sasaki T."/>
            <person name="Itoh T."/>
        </authorList>
    </citation>
    <scope>NUCLEOTIDE SEQUENCE [LARGE SCALE GENOMIC DNA]</scope>
    <source>
        <strain evidence="3">cv. Nipponbare</strain>
    </source>
</reference>
<feature type="region of interest" description="Disordered" evidence="1">
    <location>
        <begin position="1"/>
        <end position="46"/>
    </location>
</feature>
<name>A0A0P0WES5_ORYSJ</name>